<proteinExistence type="predicted"/>
<keyword evidence="3" id="KW-1185">Reference proteome</keyword>
<feature type="transmembrane region" description="Helical" evidence="1">
    <location>
        <begin position="31"/>
        <end position="51"/>
    </location>
</feature>
<protein>
    <submittedName>
        <fullName evidence="2">Uncharacterized protein</fullName>
    </submittedName>
</protein>
<feature type="transmembrane region" description="Helical" evidence="1">
    <location>
        <begin position="78"/>
        <end position="95"/>
    </location>
</feature>
<dbReference type="EMBL" id="BJUY01000003">
    <property type="protein sequence ID" value="GEK90771.1"/>
    <property type="molecule type" value="Genomic_DNA"/>
</dbReference>
<evidence type="ECO:0000313" key="3">
    <source>
        <dbReference type="Proteomes" id="UP000321662"/>
    </source>
</evidence>
<dbReference type="Proteomes" id="UP000321662">
    <property type="component" value="Unassembled WGS sequence"/>
</dbReference>
<dbReference type="AlphaFoldDB" id="A0A511AUJ8"/>
<evidence type="ECO:0000313" key="2">
    <source>
        <dbReference type="EMBL" id="GEK90771.1"/>
    </source>
</evidence>
<keyword evidence="1" id="KW-0812">Transmembrane</keyword>
<name>A0A511AUJ8_9LACT</name>
<evidence type="ECO:0000256" key="1">
    <source>
        <dbReference type="SAM" id="Phobius"/>
    </source>
</evidence>
<organism evidence="2 3">
    <name type="scientific">Alkalibacterium kapii</name>
    <dbReference type="NCBI Taxonomy" id="426704"/>
    <lineage>
        <taxon>Bacteria</taxon>
        <taxon>Bacillati</taxon>
        <taxon>Bacillota</taxon>
        <taxon>Bacilli</taxon>
        <taxon>Lactobacillales</taxon>
        <taxon>Carnobacteriaceae</taxon>
        <taxon>Alkalibacterium</taxon>
    </lineage>
</organism>
<comment type="caution">
    <text evidence="2">The sequence shown here is derived from an EMBL/GenBank/DDBJ whole genome shotgun (WGS) entry which is preliminary data.</text>
</comment>
<sequence length="139" mass="16251">MFIHQPFYPMILALSYIGITYILVKNEKNYVKYGVTTLLTVLNLSFLYLWLEKVVFLMTSTEISFQTFEKFGRFVDNSYFVLIVPLLLLFAWYGVKKFLQQDHYLLLKSLVIIFYIGALIGVLILGQLVFSLLYYGFAP</sequence>
<gene>
    <name evidence="2" type="ORF">AKA01nite_03930</name>
</gene>
<reference evidence="2 3" key="1">
    <citation type="submission" date="2019-07" db="EMBL/GenBank/DDBJ databases">
        <title>Whole genome shotgun sequence of Alkalibacterium kapii NBRC 103247.</title>
        <authorList>
            <person name="Hosoyama A."/>
            <person name="Uohara A."/>
            <person name="Ohji S."/>
            <person name="Ichikawa N."/>
        </authorList>
    </citation>
    <scope>NUCLEOTIDE SEQUENCE [LARGE SCALE GENOMIC DNA]</scope>
    <source>
        <strain evidence="2 3">NBRC 103247</strain>
    </source>
</reference>
<feature type="transmembrane region" description="Helical" evidence="1">
    <location>
        <begin position="6"/>
        <end position="24"/>
    </location>
</feature>
<dbReference type="OrthoDB" id="2157162at2"/>
<keyword evidence="1" id="KW-1133">Transmembrane helix</keyword>
<feature type="transmembrane region" description="Helical" evidence="1">
    <location>
        <begin position="107"/>
        <end position="137"/>
    </location>
</feature>
<keyword evidence="1" id="KW-0472">Membrane</keyword>
<accession>A0A511AUJ8</accession>
<dbReference type="RefSeq" id="WP_146923263.1">
    <property type="nucleotide sequence ID" value="NZ_BJUY01000003.1"/>
</dbReference>